<organism evidence="1">
    <name type="scientific">marine sediment metagenome</name>
    <dbReference type="NCBI Taxonomy" id="412755"/>
    <lineage>
        <taxon>unclassified sequences</taxon>
        <taxon>metagenomes</taxon>
        <taxon>ecological metagenomes</taxon>
    </lineage>
</organism>
<protein>
    <submittedName>
        <fullName evidence="1">Uncharacterized protein</fullName>
    </submittedName>
</protein>
<reference evidence="1" key="1">
    <citation type="journal article" date="2015" name="Nature">
        <title>Complex archaea that bridge the gap between prokaryotes and eukaryotes.</title>
        <authorList>
            <person name="Spang A."/>
            <person name="Saw J.H."/>
            <person name="Jorgensen S.L."/>
            <person name="Zaremba-Niedzwiedzka K."/>
            <person name="Martijn J."/>
            <person name="Lind A.E."/>
            <person name="van Eijk R."/>
            <person name="Schleper C."/>
            <person name="Guy L."/>
            <person name="Ettema T.J."/>
        </authorList>
    </citation>
    <scope>NUCLEOTIDE SEQUENCE</scope>
</reference>
<gene>
    <name evidence="1" type="ORF">LCGC14_2044990</name>
</gene>
<proteinExistence type="predicted"/>
<accession>A0A0F9EQN4</accession>
<sequence>MTNTSKDAKVAEIVGYRFIRIYDEDDDGVPRLMFICWPPDKKIHSDTTEYVSAKDIPDHYDWRNSGMLPLHFISAPTFATDGIVSDYMCSANAIPLRKKWWKAVGYLISERMEVSGWQDLEISDWLLERIPGDYAQALLAVEEASQ</sequence>
<comment type="caution">
    <text evidence="1">The sequence shown here is derived from an EMBL/GenBank/DDBJ whole genome shotgun (WGS) entry which is preliminary data.</text>
</comment>
<dbReference type="AlphaFoldDB" id="A0A0F9EQN4"/>
<dbReference type="EMBL" id="LAZR01024048">
    <property type="protein sequence ID" value="KKL76428.1"/>
    <property type="molecule type" value="Genomic_DNA"/>
</dbReference>
<name>A0A0F9EQN4_9ZZZZ</name>
<evidence type="ECO:0000313" key="1">
    <source>
        <dbReference type="EMBL" id="KKL76428.1"/>
    </source>
</evidence>